<dbReference type="STRING" id="149040.A0A194WSI4"/>
<dbReference type="Proteomes" id="UP000070700">
    <property type="component" value="Unassembled WGS sequence"/>
</dbReference>
<feature type="domain" description="DUF6536" evidence="2">
    <location>
        <begin position="90"/>
        <end position="239"/>
    </location>
</feature>
<dbReference type="PANTHER" id="PTHR35395">
    <property type="entry name" value="DUF6536 DOMAIN-CONTAINING PROTEIN"/>
    <property type="match status" value="1"/>
</dbReference>
<dbReference type="GeneID" id="28822083"/>
<proteinExistence type="predicted"/>
<feature type="transmembrane region" description="Helical" evidence="1">
    <location>
        <begin position="672"/>
        <end position="694"/>
    </location>
</feature>
<dbReference type="EMBL" id="KQ947428">
    <property type="protein sequence ID" value="KUJ10921.1"/>
    <property type="molecule type" value="Genomic_DNA"/>
</dbReference>
<keyword evidence="1" id="KW-1133">Transmembrane helix</keyword>
<evidence type="ECO:0000259" key="2">
    <source>
        <dbReference type="Pfam" id="PF20163"/>
    </source>
</evidence>
<evidence type="ECO:0000313" key="4">
    <source>
        <dbReference type="Proteomes" id="UP000070700"/>
    </source>
</evidence>
<keyword evidence="4" id="KW-1185">Reference proteome</keyword>
<dbReference type="AlphaFoldDB" id="A0A194WSI4"/>
<keyword evidence="1" id="KW-0472">Membrane</keyword>
<evidence type="ECO:0000313" key="3">
    <source>
        <dbReference type="EMBL" id="KUJ10921.1"/>
    </source>
</evidence>
<feature type="transmembrane region" description="Helical" evidence="1">
    <location>
        <begin position="140"/>
        <end position="160"/>
    </location>
</feature>
<dbReference type="InParanoid" id="A0A194WSI4"/>
<evidence type="ECO:0000256" key="1">
    <source>
        <dbReference type="SAM" id="Phobius"/>
    </source>
</evidence>
<dbReference type="KEGG" id="psco:LY89DRAFT_655765"/>
<feature type="transmembrane region" description="Helical" evidence="1">
    <location>
        <begin position="199"/>
        <end position="216"/>
    </location>
</feature>
<dbReference type="OrthoDB" id="5429634at2759"/>
<accession>A0A194WSI4</accession>
<dbReference type="Pfam" id="PF20163">
    <property type="entry name" value="DUF6536"/>
    <property type="match status" value="1"/>
</dbReference>
<dbReference type="InterPro" id="IPR046623">
    <property type="entry name" value="DUF6536"/>
</dbReference>
<feature type="transmembrane region" description="Helical" evidence="1">
    <location>
        <begin position="91"/>
        <end position="115"/>
    </location>
</feature>
<feature type="transmembrane region" description="Helical" evidence="1">
    <location>
        <begin position="413"/>
        <end position="433"/>
    </location>
</feature>
<feature type="transmembrane region" description="Helical" evidence="1">
    <location>
        <begin position="630"/>
        <end position="652"/>
    </location>
</feature>
<dbReference type="PANTHER" id="PTHR35395:SF1">
    <property type="entry name" value="DUF6536 DOMAIN-CONTAINING PROTEIN"/>
    <property type="match status" value="1"/>
</dbReference>
<dbReference type="RefSeq" id="XP_018065276.1">
    <property type="nucleotide sequence ID" value="XM_018212357.1"/>
</dbReference>
<organism evidence="3 4">
    <name type="scientific">Mollisia scopiformis</name>
    <name type="common">Conifer needle endophyte fungus</name>
    <name type="synonym">Phialocephala scopiformis</name>
    <dbReference type="NCBI Taxonomy" id="149040"/>
    <lineage>
        <taxon>Eukaryota</taxon>
        <taxon>Fungi</taxon>
        <taxon>Dikarya</taxon>
        <taxon>Ascomycota</taxon>
        <taxon>Pezizomycotina</taxon>
        <taxon>Leotiomycetes</taxon>
        <taxon>Helotiales</taxon>
        <taxon>Mollisiaceae</taxon>
        <taxon>Mollisia</taxon>
    </lineage>
</organism>
<reference evidence="3 4" key="1">
    <citation type="submission" date="2015-10" db="EMBL/GenBank/DDBJ databases">
        <title>Full genome of DAOMC 229536 Phialocephala scopiformis, a fungal endophyte of spruce producing the potent anti-insectan compound rugulosin.</title>
        <authorList>
            <consortium name="DOE Joint Genome Institute"/>
            <person name="Walker A.K."/>
            <person name="Frasz S.L."/>
            <person name="Seifert K.A."/>
            <person name="Miller J.D."/>
            <person name="Mondo S.J."/>
            <person name="Labutti K."/>
            <person name="Lipzen A."/>
            <person name="Dockter R."/>
            <person name="Kennedy M."/>
            <person name="Grigoriev I.V."/>
            <person name="Spatafora J.W."/>
        </authorList>
    </citation>
    <scope>NUCLEOTIDE SEQUENCE [LARGE SCALE GENOMIC DNA]</scope>
    <source>
        <strain evidence="3 4">CBS 120377</strain>
    </source>
</reference>
<name>A0A194WSI4_MOLSC</name>
<feature type="transmembrane region" description="Helical" evidence="1">
    <location>
        <begin position="502"/>
        <end position="525"/>
    </location>
</feature>
<feature type="transmembrane region" description="Helical" evidence="1">
    <location>
        <begin position="573"/>
        <end position="593"/>
    </location>
</feature>
<keyword evidence="1" id="KW-0812">Transmembrane</keyword>
<protein>
    <recommendedName>
        <fullName evidence="2">DUF6536 domain-containing protein</fullName>
    </recommendedName>
</protein>
<gene>
    <name evidence="3" type="ORF">LY89DRAFT_655765</name>
</gene>
<sequence length="761" mass="83812">METYRDHLNSTFSDEIWGESPGYVLADLPARQLSLDDTETRSLRKNSISKSSSTTWDPLGETYTQIEQTETDYPREAQAGSPRTKTLSGHVWQAVAASVILLLNFVLLFVVAFGLREKGPDGYPAIETSSCDGASRLSQGIHYVINILATILLAASNYYMQRLSSCTRSEIDRAHQRGSWADVGVSSVRNMRFMSWDRIVLWWILVLSSLPIHLLYNSVAFETSGGNLYTTAVVSSSFIASGNRQFVEPDSGDQVDFTNFKNISNSDCIKQYSAAQVEFSGASYLTSGGSVVAVSSDENIPSDVIFAFGSSSQNILWASNFTTSTQNFTSVFNDTNMIEAYNADTQQDITLGLLWVCRDSLDLDTFGVAEIAGCNLKSLESGILPWTINGFPISYCLADEQPMRCSVQFSTTILIVVVVSNLLKVTCMLATIFRIQHRPLITIGDAIASFVASKDDTTSGRCLLSKKDVQSGSYIRLEGTNESNRWKRQRNRWFRSVSWKRWSFLTILVSLTLGVSIYLLALGVYNNTSQSYNTGLNQFGAGNSVSIGQVVSISDEQSPSVIKIVLIANAPQLLVSIAYFQLNAIMTAMLANAEWASFAFKRKPLRLSSPRGQQRSTYWLQLPYRYSIPLLAVMITLHWAISQSIFLVRMALFQDGEQLPDYGFTQLGWTSGALMLSIILGGVLYFTCVSMGVFMRYSPGLPLLGGCSLVISAACHAQPDDKNAELGPVQWGVVGVNEDGTSHCGFGSKDVRLPYEGEICT</sequence>